<accession>A0A660SKN7</accession>
<reference evidence="1 2" key="1">
    <citation type="submission" date="2018-06" db="EMBL/GenBank/DDBJ databases">
        <title>Extensive metabolic versatility and redundancy in microbially diverse, dynamic hydrothermal sediments.</title>
        <authorList>
            <person name="Dombrowski N."/>
            <person name="Teske A."/>
            <person name="Baker B.J."/>
        </authorList>
    </citation>
    <scope>NUCLEOTIDE SEQUENCE [LARGE SCALE GENOMIC DNA]</scope>
    <source>
        <strain evidence="1">B10_G13</strain>
    </source>
</reference>
<protein>
    <submittedName>
        <fullName evidence="1">Uncharacterized protein</fullName>
    </submittedName>
</protein>
<dbReference type="Proteomes" id="UP000271125">
    <property type="component" value="Unassembled WGS sequence"/>
</dbReference>
<organism evidence="1 2">
    <name type="scientific">candidate division TA06 bacterium</name>
    <dbReference type="NCBI Taxonomy" id="2250710"/>
    <lineage>
        <taxon>Bacteria</taxon>
        <taxon>Bacteria division TA06</taxon>
    </lineage>
</organism>
<gene>
    <name evidence="1" type="ORF">DRP43_03270</name>
</gene>
<dbReference type="AlphaFoldDB" id="A0A660SKN7"/>
<name>A0A660SKN7_UNCT6</name>
<evidence type="ECO:0000313" key="2">
    <source>
        <dbReference type="Proteomes" id="UP000271125"/>
    </source>
</evidence>
<sequence length="184" mass="21174">MEIKGTAVKPTKVFVKDKFSNRYIEWLNSLSENSRNIMTDNILISMWYPIKDAFIEPTQKVCELFYNGNTIGAKELGMYSADIGLKGVYKIFVRIGSPKFLLKRASMIFSTYYSQSEIELIEISDNKAIMHISKFPEPHELIDLRICGWIERALEISGCRNVKIDITKSLAKGDKLTEFVSEWK</sequence>
<proteinExistence type="predicted"/>
<dbReference type="EMBL" id="QNBD01000131">
    <property type="protein sequence ID" value="RKX70520.1"/>
    <property type="molecule type" value="Genomic_DNA"/>
</dbReference>
<evidence type="ECO:0000313" key="1">
    <source>
        <dbReference type="EMBL" id="RKX70520.1"/>
    </source>
</evidence>
<comment type="caution">
    <text evidence="1">The sequence shown here is derived from an EMBL/GenBank/DDBJ whole genome shotgun (WGS) entry which is preliminary data.</text>
</comment>